<evidence type="ECO:0000256" key="4">
    <source>
        <dbReference type="ARBA" id="ARBA00022764"/>
    </source>
</evidence>
<dbReference type="GO" id="GO:0030288">
    <property type="term" value="C:outer membrane-bounded periplasmic space"/>
    <property type="evidence" value="ECO:0007669"/>
    <property type="project" value="InterPro"/>
</dbReference>
<keyword evidence="3 6" id="KW-0732">Signal</keyword>
<organism evidence="8 9">
    <name type="scientific">Serratia proteamaculans</name>
    <dbReference type="NCBI Taxonomy" id="28151"/>
    <lineage>
        <taxon>Bacteria</taxon>
        <taxon>Pseudomonadati</taxon>
        <taxon>Pseudomonadota</taxon>
        <taxon>Gammaproteobacteria</taxon>
        <taxon>Enterobacterales</taxon>
        <taxon>Yersiniaceae</taxon>
        <taxon>Serratia</taxon>
    </lineage>
</organism>
<feature type="domain" description="Pili assembly chaperone N-terminal" evidence="7">
    <location>
        <begin position="27"/>
        <end position="138"/>
    </location>
</feature>
<evidence type="ECO:0000259" key="7">
    <source>
        <dbReference type="Pfam" id="PF00345"/>
    </source>
</evidence>
<dbReference type="Proteomes" id="UP000381260">
    <property type="component" value="Chromosome"/>
</dbReference>
<comment type="subcellular location">
    <subcellularLocation>
        <location evidence="1">Periplasm</location>
    </subcellularLocation>
</comment>
<feature type="chain" id="PRO_5024290088" evidence="6">
    <location>
        <begin position="25"/>
        <end position="232"/>
    </location>
</feature>
<dbReference type="InterPro" id="IPR036316">
    <property type="entry name" value="Pili_assmbl_chap_C_dom_sf"/>
</dbReference>
<evidence type="ECO:0000256" key="5">
    <source>
        <dbReference type="ARBA" id="ARBA00023186"/>
    </source>
</evidence>
<proteinExistence type="inferred from homology"/>
<dbReference type="SUPFAM" id="SSF49354">
    <property type="entry name" value="PapD-like"/>
    <property type="match status" value="1"/>
</dbReference>
<evidence type="ECO:0000313" key="8">
    <source>
        <dbReference type="EMBL" id="QGH63916.1"/>
    </source>
</evidence>
<evidence type="ECO:0000256" key="2">
    <source>
        <dbReference type="ARBA" id="ARBA00007399"/>
    </source>
</evidence>
<dbReference type="InterPro" id="IPR013783">
    <property type="entry name" value="Ig-like_fold"/>
</dbReference>
<dbReference type="EMBL" id="CP045913">
    <property type="protein sequence ID" value="QGH63916.1"/>
    <property type="molecule type" value="Genomic_DNA"/>
</dbReference>
<evidence type="ECO:0000256" key="6">
    <source>
        <dbReference type="SAM" id="SignalP"/>
    </source>
</evidence>
<protein>
    <submittedName>
        <fullName evidence="8">Fimbria/pilus periplasmic chaperone</fullName>
    </submittedName>
</protein>
<feature type="signal peptide" evidence="6">
    <location>
        <begin position="1"/>
        <end position="24"/>
    </location>
</feature>
<gene>
    <name evidence="8" type="ORF">GHV41_24980</name>
</gene>
<dbReference type="SUPFAM" id="SSF49584">
    <property type="entry name" value="Periplasmic chaperone C-domain"/>
    <property type="match status" value="1"/>
</dbReference>
<keyword evidence="4" id="KW-0574">Periplasm</keyword>
<evidence type="ECO:0000256" key="1">
    <source>
        <dbReference type="ARBA" id="ARBA00004418"/>
    </source>
</evidence>
<name>A0A5Q2VI77_SERPR</name>
<evidence type="ECO:0000313" key="9">
    <source>
        <dbReference type="Proteomes" id="UP000381260"/>
    </source>
</evidence>
<dbReference type="GO" id="GO:0071555">
    <property type="term" value="P:cell wall organization"/>
    <property type="evidence" value="ECO:0007669"/>
    <property type="project" value="InterPro"/>
</dbReference>
<dbReference type="PANTHER" id="PTHR30251">
    <property type="entry name" value="PILUS ASSEMBLY CHAPERONE"/>
    <property type="match status" value="1"/>
</dbReference>
<dbReference type="InterPro" id="IPR050643">
    <property type="entry name" value="Periplasmic_pilus_chap"/>
</dbReference>
<dbReference type="PANTHER" id="PTHR30251:SF3">
    <property type="entry name" value="FIMBRIAL CHAPARONE PROTEIN"/>
    <property type="match status" value="1"/>
</dbReference>
<dbReference type="NCBIfam" id="NF007392">
    <property type="entry name" value="PRK09918.1"/>
    <property type="match status" value="1"/>
</dbReference>
<dbReference type="AlphaFoldDB" id="A0A5Q2VI77"/>
<dbReference type="Gene3D" id="2.60.40.10">
    <property type="entry name" value="Immunoglobulins"/>
    <property type="match status" value="1"/>
</dbReference>
<evidence type="ECO:0000256" key="3">
    <source>
        <dbReference type="ARBA" id="ARBA00022729"/>
    </source>
</evidence>
<accession>A0A5Q2VI77</accession>
<keyword evidence="5" id="KW-0143">Chaperone</keyword>
<dbReference type="RefSeq" id="WP_153860574.1">
    <property type="nucleotide sequence ID" value="NZ_CP045913.1"/>
</dbReference>
<comment type="similarity">
    <text evidence="2">Belongs to the periplasmic pilus chaperone family.</text>
</comment>
<sequence>MMKLQPIANALAFTGLVAVGTAVAGVKPDVPLLMVNAENGEGVVNIKNTDAVPIMLLTQRADLTEGQSNLITIQPPLVRIEAYQTQRVHFVLTDDGDLTTQQLQHFYFEGLPINGKLDHHTEVRERQSLQVIVNPKGLAINLEPWALLQWSMVNHQLTVKNDSPYVVRLLPGVRLTPGNQSLRLPRAYVLPGERLLLEPINKVPLSAVSKVTLSPISLYGDALENYTANVGQ</sequence>
<dbReference type="Pfam" id="PF00345">
    <property type="entry name" value="PapD_N"/>
    <property type="match status" value="1"/>
</dbReference>
<dbReference type="InterPro" id="IPR016147">
    <property type="entry name" value="Pili_assmbl_chaperone_N"/>
</dbReference>
<reference evidence="8 9" key="1">
    <citation type="submission" date="2019-11" db="EMBL/GenBank/DDBJ databases">
        <title>The Phosphoenolpyruvate Phosphotransferase System Regulates Serratia proteamaculans 336X Biofilm Formation and Wheat Roots colonization.</title>
        <authorList>
            <person name="Liu F."/>
        </authorList>
    </citation>
    <scope>NUCLEOTIDE SEQUENCE [LARGE SCALE GENOMIC DNA]</scope>
    <source>
        <strain evidence="8 9">336X</strain>
    </source>
</reference>
<dbReference type="InterPro" id="IPR008962">
    <property type="entry name" value="PapD-like_sf"/>
</dbReference>